<dbReference type="AlphaFoldDB" id="A0AAR2LPH0"/>
<proteinExistence type="predicted"/>
<reference evidence="1" key="2">
    <citation type="submission" date="2025-08" db="UniProtKB">
        <authorList>
            <consortium name="Ensembl"/>
        </authorList>
    </citation>
    <scope>IDENTIFICATION</scope>
</reference>
<name>A0AAR2LPH0_PYGNA</name>
<evidence type="ECO:0000313" key="2">
    <source>
        <dbReference type="Proteomes" id="UP001501920"/>
    </source>
</evidence>
<accession>A0AAR2LPH0</accession>
<sequence>MGSVASSLSKDSLISRCMTSLTQKLTQWFLKKLQKCHLEASGSLCAMKNLVIIQTLNRSFCFSKKVWKNQNSDRCHQKTDDQHPYC</sequence>
<organism evidence="1 2">
    <name type="scientific">Pygocentrus nattereri</name>
    <name type="common">Red-bellied piranha</name>
    <dbReference type="NCBI Taxonomy" id="42514"/>
    <lineage>
        <taxon>Eukaryota</taxon>
        <taxon>Metazoa</taxon>
        <taxon>Chordata</taxon>
        <taxon>Craniata</taxon>
        <taxon>Vertebrata</taxon>
        <taxon>Euteleostomi</taxon>
        <taxon>Actinopterygii</taxon>
        <taxon>Neopterygii</taxon>
        <taxon>Teleostei</taxon>
        <taxon>Ostariophysi</taxon>
        <taxon>Characiformes</taxon>
        <taxon>Characoidei</taxon>
        <taxon>Pygocentrus</taxon>
    </lineage>
</organism>
<dbReference type="Ensembl" id="ENSPNAT00000047597.1">
    <property type="protein sequence ID" value="ENSPNAP00000076562.1"/>
    <property type="gene ID" value="ENSPNAG00000037277.1"/>
</dbReference>
<evidence type="ECO:0000313" key="1">
    <source>
        <dbReference type="Ensembl" id="ENSPNAP00000076562.1"/>
    </source>
</evidence>
<reference evidence="1" key="3">
    <citation type="submission" date="2025-09" db="UniProtKB">
        <authorList>
            <consortium name="Ensembl"/>
        </authorList>
    </citation>
    <scope>IDENTIFICATION</scope>
</reference>
<keyword evidence="2" id="KW-1185">Reference proteome</keyword>
<reference evidence="1 2" key="1">
    <citation type="submission" date="2020-10" db="EMBL/GenBank/DDBJ databases">
        <title>Pygocentrus nattereri (red-bellied piranha) genome, fPygNat1, primary haplotype.</title>
        <authorList>
            <person name="Myers G."/>
            <person name="Meyer A."/>
            <person name="Karagic N."/>
            <person name="Pippel M."/>
            <person name="Winkler S."/>
            <person name="Tracey A."/>
            <person name="Wood J."/>
            <person name="Formenti G."/>
            <person name="Howe K."/>
            <person name="Fedrigo O."/>
            <person name="Jarvis E.D."/>
        </authorList>
    </citation>
    <scope>NUCLEOTIDE SEQUENCE [LARGE SCALE GENOMIC DNA]</scope>
</reference>
<dbReference type="Proteomes" id="UP001501920">
    <property type="component" value="Chromosome 21"/>
</dbReference>
<protein>
    <submittedName>
        <fullName evidence="1">Uncharacterized protein</fullName>
    </submittedName>
</protein>